<dbReference type="Pfam" id="PF00743">
    <property type="entry name" value="FMO-like"/>
    <property type="match status" value="2"/>
</dbReference>
<reference evidence="8" key="1">
    <citation type="submission" date="2018-10" db="EMBL/GenBank/DDBJ databases">
        <title>Transcriptome assembly of Aceria tosichella (Wheat curl mite) Type 2.</title>
        <authorList>
            <person name="Scully E.D."/>
            <person name="Geib S.M."/>
            <person name="Palmer N.A."/>
            <person name="Gupta A.K."/>
            <person name="Sarath G."/>
            <person name="Tatineni S."/>
        </authorList>
    </citation>
    <scope>NUCLEOTIDE SEQUENCE</scope>
    <source>
        <strain evidence="8">LincolnNE</strain>
    </source>
</reference>
<dbReference type="InterPro" id="IPR020946">
    <property type="entry name" value="Flavin_mOase-like"/>
</dbReference>
<proteinExistence type="inferred from homology"/>
<gene>
    <name evidence="8" type="primary">Fmo5_2</name>
    <name evidence="8" type="ORF">g.2487</name>
</gene>
<dbReference type="GO" id="GO:0004499">
    <property type="term" value="F:N,N-dimethylaniline monooxygenase activity"/>
    <property type="evidence" value="ECO:0007669"/>
    <property type="project" value="InterPro"/>
</dbReference>
<evidence type="ECO:0000313" key="8">
    <source>
        <dbReference type="EMBL" id="MDE50448.1"/>
    </source>
</evidence>
<keyword evidence="3 6" id="KW-0274">FAD</keyword>
<name>A0A6G1SJ72_9ACAR</name>
<evidence type="ECO:0000256" key="6">
    <source>
        <dbReference type="RuleBase" id="RU361177"/>
    </source>
</evidence>
<dbReference type="EC" id="1.-.-.-" evidence="6"/>
<keyword evidence="2 6" id="KW-0285">Flavoprotein</keyword>
<dbReference type="PIRSF" id="PIRSF000332">
    <property type="entry name" value="FMO"/>
    <property type="match status" value="1"/>
</dbReference>
<feature type="region of interest" description="Disordered" evidence="7">
    <location>
        <begin position="617"/>
        <end position="647"/>
    </location>
</feature>
<dbReference type="GO" id="GO:0050661">
    <property type="term" value="F:NADP binding"/>
    <property type="evidence" value="ECO:0007669"/>
    <property type="project" value="InterPro"/>
</dbReference>
<feature type="region of interest" description="Disordered" evidence="7">
    <location>
        <begin position="421"/>
        <end position="442"/>
    </location>
</feature>
<comment type="cofactor">
    <cofactor evidence="6">
        <name>FAD</name>
        <dbReference type="ChEBI" id="CHEBI:57692"/>
    </cofactor>
</comment>
<sequence>MSSTNIANKTTHPAKQLHVGVIGAGVCGLVSVKICLENGLRVTCFDKSSKYGGLWKYRPDSEDPNGSFEPSVMKTTILNTSKESSAFSDFPPPAWLPNFMRHNHYMDYIESYVDRFKLKPHLKLEHEIIKCWPEWRRQEEREEAGQEKQKNSSKADQDCNNHHIKWLVQVRHLKTNEEFVYEFDRLMVAVGHHNIPFTPSYPGQARFKGEILHSARLKDILSNKKLIDKRVLVVGFGNSACDAANDIAQVAKKCYVSCHRGQWFDGRYLSKRNRWQYYINNWLPVSLIDRMAVKQLERRVDHEMLGLKPKHQPSEQTPAINDLFPYRIITGGIILKSSISTFTEAGVKFEAEDEDEANQEYPIDVAVLATGYEAKISFLDEAQLGIRSLEYNNEYDLFLNMFAPNLTLPTYAHQMKTTTELNNNNNSASKQPNGTGTSLADGGQLANYPLMQQQPQSTPIEAIKSLAFIGLVQPYGSITVVSEMQARYACLVFKGQLELPAMEKMFKDMETMRKIRSRTIRSHSRDQLITNYQAYMDTIATLAGVMPNLTKLFFKDHALWKQLMFGPRVPYQYRLTGPGYWPEARQTILTTEQRINGGINEGKNDILYKARRKCLHDNSNDNNNINNSQDKKRRASRTKAKRKVNNS</sequence>
<dbReference type="PANTHER" id="PTHR23023">
    <property type="entry name" value="DIMETHYLANILINE MONOOXYGENASE"/>
    <property type="match status" value="1"/>
</dbReference>
<dbReference type="EMBL" id="GGYP01005677">
    <property type="protein sequence ID" value="MDE50448.1"/>
    <property type="molecule type" value="Transcribed_RNA"/>
</dbReference>
<dbReference type="InterPro" id="IPR000960">
    <property type="entry name" value="Flavin_mOase"/>
</dbReference>
<keyword evidence="6 8" id="KW-0503">Monooxygenase</keyword>
<dbReference type="GO" id="GO:0050660">
    <property type="term" value="F:flavin adenine dinucleotide binding"/>
    <property type="evidence" value="ECO:0007669"/>
    <property type="project" value="InterPro"/>
</dbReference>
<protein>
    <recommendedName>
        <fullName evidence="6">Flavin-containing monooxygenase</fullName>
        <ecNumber evidence="6">1.-.-.-</ecNumber>
    </recommendedName>
</protein>
<organism evidence="8">
    <name type="scientific">Aceria tosichella</name>
    <name type="common">wheat curl mite</name>
    <dbReference type="NCBI Taxonomy" id="561515"/>
    <lineage>
        <taxon>Eukaryota</taxon>
        <taxon>Metazoa</taxon>
        <taxon>Ecdysozoa</taxon>
        <taxon>Arthropoda</taxon>
        <taxon>Chelicerata</taxon>
        <taxon>Arachnida</taxon>
        <taxon>Acari</taxon>
        <taxon>Acariformes</taxon>
        <taxon>Trombidiformes</taxon>
        <taxon>Prostigmata</taxon>
        <taxon>Eupodina</taxon>
        <taxon>Eriophyoidea</taxon>
        <taxon>Eriophyidae</taxon>
        <taxon>Eriophyinae</taxon>
        <taxon>Aceriini</taxon>
        <taxon>Aceria</taxon>
    </lineage>
</organism>
<evidence type="ECO:0000256" key="2">
    <source>
        <dbReference type="ARBA" id="ARBA00022630"/>
    </source>
</evidence>
<keyword evidence="5 6" id="KW-0560">Oxidoreductase</keyword>
<dbReference type="PRINTS" id="PR00370">
    <property type="entry name" value="FMOXYGENASE"/>
</dbReference>
<evidence type="ECO:0000256" key="4">
    <source>
        <dbReference type="ARBA" id="ARBA00022857"/>
    </source>
</evidence>
<keyword evidence="4" id="KW-0521">NADP</keyword>
<evidence type="ECO:0000256" key="1">
    <source>
        <dbReference type="ARBA" id="ARBA00009183"/>
    </source>
</evidence>
<dbReference type="InterPro" id="IPR050346">
    <property type="entry name" value="FMO-like"/>
</dbReference>
<evidence type="ECO:0000256" key="5">
    <source>
        <dbReference type="ARBA" id="ARBA00023002"/>
    </source>
</evidence>
<comment type="similarity">
    <text evidence="1 6">Belongs to the FMO family.</text>
</comment>
<dbReference type="Gene3D" id="3.50.50.60">
    <property type="entry name" value="FAD/NAD(P)-binding domain"/>
    <property type="match status" value="2"/>
</dbReference>
<accession>A0A6G1SJ72</accession>
<evidence type="ECO:0000256" key="3">
    <source>
        <dbReference type="ARBA" id="ARBA00022827"/>
    </source>
</evidence>
<feature type="compositionally biased region" description="Polar residues" evidence="7">
    <location>
        <begin position="421"/>
        <end position="438"/>
    </location>
</feature>
<dbReference type="InterPro" id="IPR036188">
    <property type="entry name" value="FAD/NAD-bd_sf"/>
</dbReference>
<dbReference type="AlphaFoldDB" id="A0A6G1SJ72"/>
<feature type="compositionally biased region" description="Basic residues" evidence="7">
    <location>
        <begin position="631"/>
        <end position="647"/>
    </location>
</feature>
<evidence type="ECO:0000256" key="7">
    <source>
        <dbReference type="SAM" id="MobiDB-lite"/>
    </source>
</evidence>
<dbReference type="SUPFAM" id="SSF51905">
    <property type="entry name" value="FAD/NAD(P)-binding domain"/>
    <property type="match status" value="2"/>
</dbReference>